<dbReference type="EMBL" id="GL833123">
    <property type="protein sequence ID" value="EGB10746.1"/>
    <property type="molecule type" value="Genomic_DNA"/>
</dbReference>
<feature type="region of interest" description="Disordered" evidence="1">
    <location>
        <begin position="207"/>
        <end position="261"/>
    </location>
</feature>
<keyword evidence="3" id="KW-1185">Reference proteome</keyword>
<protein>
    <recommendedName>
        <fullName evidence="4">Nucleotide-diphospho-sugar transferase domain-containing protein</fullName>
    </recommendedName>
</protein>
<dbReference type="GeneID" id="20223783"/>
<dbReference type="KEGG" id="aaf:AURANDRAFT_62211"/>
<reference evidence="2 3" key="1">
    <citation type="journal article" date="2011" name="Proc. Natl. Acad. Sci. U.S.A.">
        <title>Niche of harmful alga Aureococcus anophagefferens revealed through ecogenomics.</title>
        <authorList>
            <person name="Gobler C.J."/>
            <person name="Berry D.L."/>
            <person name="Dyhrman S.T."/>
            <person name="Wilhelm S.W."/>
            <person name="Salamov A."/>
            <person name="Lobanov A.V."/>
            <person name="Zhang Y."/>
            <person name="Collier J.L."/>
            <person name="Wurch L.L."/>
            <person name="Kustka A.B."/>
            <person name="Dill B.D."/>
            <person name="Shah M."/>
            <person name="VerBerkmoes N.C."/>
            <person name="Kuo A."/>
            <person name="Terry A."/>
            <person name="Pangilinan J."/>
            <person name="Lindquist E.A."/>
            <person name="Lucas S."/>
            <person name="Paulsen I.T."/>
            <person name="Hattenrath-Lehmann T.K."/>
            <person name="Talmage S.C."/>
            <person name="Walker E.A."/>
            <person name="Koch F."/>
            <person name="Burson A.M."/>
            <person name="Marcoval M.A."/>
            <person name="Tang Y.Z."/>
            <person name="Lecleir G.R."/>
            <person name="Coyne K.J."/>
            <person name="Berg G.M."/>
            <person name="Bertrand E.M."/>
            <person name="Saito M.A."/>
            <person name="Gladyshev V.N."/>
            <person name="Grigoriev I.V."/>
        </authorList>
    </citation>
    <scope>NUCLEOTIDE SEQUENCE [LARGE SCALE GENOMIC DNA]</scope>
    <source>
        <strain evidence="3">CCMP 1984</strain>
    </source>
</reference>
<dbReference type="OrthoDB" id="235524at2759"/>
<dbReference type="Proteomes" id="UP000002729">
    <property type="component" value="Unassembled WGS sequence"/>
</dbReference>
<organism evidence="3">
    <name type="scientific">Aureococcus anophagefferens</name>
    <name type="common">Harmful bloom alga</name>
    <dbReference type="NCBI Taxonomy" id="44056"/>
    <lineage>
        <taxon>Eukaryota</taxon>
        <taxon>Sar</taxon>
        <taxon>Stramenopiles</taxon>
        <taxon>Ochrophyta</taxon>
        <taxon>Pelagophyceae</taxon>
        <taxon>Pelagomonadales</taxon>
        <taxon>Pelagomonadaceae</taxon>
        <taxon>Aureococcus</taxon>
    </lineage>
</organism>
<gene>
    <name evidence="2" type="ORF">AURANDRAFT_62211</name>
</gene>
<dbReference type="AlphaFoldDB" id="F0Y2R7"/>
<dbReference type="InParanoid" id="F0Y2R7"/>
<dbReference type="Gene3D" id="2.40.300.10">
    <property type="entry name" value="Head decoration protein D"/>
    <property type="match status" value="1"/>
</dbReference>
<evidence type="ECO:0000313" key="2">
    <source>
        <dbReference type="EMBL" id="EGB10746.1"/>
    </source>
</evidence>
<proteinExistence type="predicted"/>
<evidence type="ECO:0000256" key="1">
    <source>
        <dbReference type="SAM" id="MobiDB-lite"/>
    </source>
</evidence>
<dbReference type="RefSeq" id="XP_009034335.1">
    <property type="nucleotide sequence ID" value="XM_009036087.1"/>
</dbReference>
<accession>F0Y2R7</accession>
<feature type="region of interest" description="Disordered" evidence="1">
    <location>
        <begin position="1"/>
        <end position="29"/>
    </location>
</feature>
<evidence type="ECO:0000313" key="3">
    <source>
        <dbReference type="Proteomes" id="UP000002729"/>
    </source>
</evidence>
<feature type="region of interest" description="Disordered" evidence="1">
    <location>
        <begin position="46"/>
        <end position="68"/>
    </location>
</feature>
<evidence type="ECO:0008006" key="4">
    <source>
        <dbReference type="Google" id="ProtNLM"/>
    </source>
</evidence>
<name>F0Y2R7_AURAN</name>
<sequence>MEDFADDLQSLGPRDGADDGGLDAADEGLPREAIDVDCFDELLNAPLVDSPRNARPPSAAGDEERRLASGEVMPFETVHAWLRKLATGGDAPRTLPLRPSASPFAPFSGPSAAYVVSRARAEGRGESGGISVAFQSVTNGEAWWAPDELRGVVRRPMARRVRSGEGAGRVHGYRGWLYTLTARPDARAPPAADRGADVALVQLWRDGGTGGTKRARAPPDDEDSSQFCDSLSDAENGATARSGERSSRTPSPRGLRKRRDNLYTEEDVVPRTTRFLRDVVVEGAIRGTIRAPEGAADYAEWFPWHDDVLASPKLPPPGSVVAIDARTQSLTLDTSGDGPVLITSSRPSVAAGVPDDEDRRRRGALVAFVGQVPVRCDAGVRAGDTLVPSGAGDGAAAAARAAPGAVLGVALGDAGDGPGGFEVLCFVRWHQAVQREVGRELGTWVARCARAGSNGMFWLSLVQIALTLALTLNTTRGAALGRKPPPRPVARPSGVDLGEPRWERVHMFSSVIIGVDHVCLYGLIALYGPTLPRLRLVMAQWVVGLSTLPATWAVWGRVSDDLQYAFAFYFALLRALYYATLAMLAREVRRGDVVPKGLASWPRTLAFLRRRADDIWPPATILLLFVYCISNRMVQTRDLKVHDRAAGGRTVTVAAADAGVSVRVVVPDQWLASGRCCDILLARFLAAHDLARDARYDDGCEIRLRVRRAGRAVRCSTPLSDVVGRGDVAVDVERAAAAAAPSADAAIDVERATAAAAPSADVAVDVERAAAAAAPLPPPATRGGRGLVVTFVSEAYAPLLHLWLRCVERSAAAVEVAIVALDGPARAAAAASLALRPSLRGRVVERSCAVDGDDGRRRLWSLRLDAIQDALRDAEARGLDFVLHSDVDAFWIGDAFAAAARRLGRRLGAFSVDLGGRAARHKGFALCPGFFLLRVGADARAFVAAWAAATREERDDQNALNFLVDDRLLSRAWRATGEARPAAGRRPAVAGAPDAALALLPYDDFQRCLAKHPPTRGRLPTLWHPWLDATHFAPRAKAELWALVVDELQAGSTAILDDFYADSARASSTLTPRAIARLALGRARAGVT</sequence>